<dbReference type="RefSeq" id="WP_068999170.1">
    <property type="nucleotide sequence ID" value="NZ_MDTQ01000001.1"/>
</dbReference>
<protein>
    <submittedName>
        <fullName evidence="2">Uncharacterized protein</fullName>
    </submittedName>
</protein>
<organism evidence="2 3">
    <name type="scientific">Terasakiispira papahanaumokuakeensis</name>
    <dbReference type="NCBI Taxonomy" id="197479"/>
    <lineage>
        <taxon>Bacteria</taxon>
        <taxon>Pseudomonadati</taxon>
        <taxon>Pseudomonadota</taxon>
        <taxon>Gammaproteobacteria</taxon>
        <taxon>Oceanospirillales</taxon>
        <taxon>Terasakiispira</taxon>
    </lineage>
</organism>
<dbReference type="EMBL" id="MDTQ01000001">
    <property type="protein sequence ID" value="ODC04222.1"/>
    <property type="molecule type" value="Genomic_DNA"/>
</dbReference>
<proteinExistence type="predicted"/>
<reference evidence="2 3" key="1">
    <citation type="submission" date="2016-08" db="EMBL/GenBank/DDBJ databases">
        <authorList>
            <person name="Seilhamer J.J."/>
        </authorList>
    </citation>
    <scope>NUCLEOTIDE SEQUENCE [LARGE SCALE GENOMIC DNA]</scope>
    <source>
        <strain evidence="2 3">PH27A</strain>
    </source>
</reference>
<dbReference type="STRING" id="197479.BFW38_12465"/>
<feature type="compositionally biased region" description="Low complexity" evidence="1">
    <location>
        <begin position="236"/>
        <end position="250"/>
    </location>
</feature>
<evidence type="ECO:0000313" key="2">
    <source>
        <dbReference type="EMBL" id="ODC04222.1"/>
    </source>
</evidence>
<accession>A0A1E2VBI0</accession>
<dbReference type="AlphaFoldDB" id="A0A1E2VBI0"/>
<name>A0A1E2VBI0_9GAMM</name>
<feature type="region of interest" description="Disordered" evidence="1">
    <location>
        <begin position="223"/>
        <end position="250"/>
    </location>
</feature>
<comment type="caution">
    <text evidence="2">The sequence shown here is derived from an EMBL/GenBank/DDBJ whole genome shotgun (WGS) entry which is preliminary data.</text>
</comment>
<gene>
    <name evidence="2" type="ORF">BFW38_12465</name>
</gene>
<dbReference type="Gene3D" id="3.30.420.40">
    <property type="match status" value="1"/>
</dbReference>
<dbReference type="OrthoDB" id="9773403at2"/>
<keyword evidence="3" id="KW-1185">Reference proteome</keyword>
<evidence type="ECO:0000313" key="3">
    <source>
        <dbReference type="Proteomes" id="UP000094291"/>
    </source>
</evidence>
<dbReference type="Gene3D" id="3.30.1490.300">
    <property type="match status" value="1"/>
</dbReference>
<evidence type="ECO:0000256" key="1">
    <source>
        <dbReference type="SAM" id="MobiDB-lite"/>
    </source>
</evidence>
<dbReference type="Proteomes" id="UP000094291">
    <property type="component" value="Unassembled WGS sequence"/>
</dbReference>
<sequence>MRSRYRLFAPSPLWGISLSSSQQLDITSLKGPWYKPTPQIQCEIVSASDSAPFPDPQAISFIAKSLQQRVQSHSRRKKPKVIAAVPSAQVISQSHRLQDLSLCAETPEARQAQAAYIHQLALQHWPSDAIDMALDYRCSPVQSDQTVIIEWVACHQKWIQAWDKTIIQAGLSPYRIEPEHQAWWRVLRAGEAAELANSSCSTSALDAQSTSHAHSTSHVQSPSALMASPFTHHPDSSITSNSSEISNNNSSTIPHTPAVMALLCCEHDQLILTVWLGPHCLYRHHNSLTADATSAERLETLAQHLQRARVSIGVTHWSRCYLSSDLPFEEANITWLEATTGLTLLPLPFGLEGMATLTAWGLALAEMAAHA</sequence>